<name>A0ABZ0S3F3_9BACI</name>
<keyword evidence="2" id="KW-1185">Reference proteome</keyword>
<protein>
    <submittedName>
        <fullName evidence="1">Uncharacterized protein</fullName>
    </submittedName>
</protein>
<organism evidence="1 2">
    <name type="scientific">Lysinibacillus louembei</name>
    <dbReference type="NCBI Taxonomy" id="1470088"/>
    <lineage>
        <taxon>Bacteria</taxon>
        <taxon>Bacillati</taxon>
        <taxon>Bacillota</taxon>
        <taxon>Bacilli</taxon>
        <taxon>Bacillales</taxon>
        <taxon>Bacillaceae</taxon>
        <taxon>Lysinibacillus</taxon>
    </lineage>
</organism>
<dbReference type="EMBL" id="CP137624">
    <property type="protein sequence ID" value="WPK13864.1"/>
    <property type="molecule type" value="Genomic_DNA"/>
</dbReference>
<proteinExistence type="predicted"/>
<dbReference type="Proteomes" id="UP001322664">
    <property type="component" value="Chromosome"/>
</dbReference>
<gene>
    <name evidence="1" type="ORF">R6U77_09530</name>
</gene>
<evidence type="ECO:0000313" key="2">
    <source>
        <dbReference type="Proteomes" id="UP001322664"/>
    </source>
</evidence>
<dbReference type="RefSeq" id="WP_319838291.1">
    <property type="nucleotide sequence ID" value="NZ_CP137624.1"/>
</dbReference>
<reference evidence="1 2" key="1">
    <citation type="submission" date="2023-09" db="EMBL/GenBank/DDBJ databases">
        <authorList>
            <person name="Page C.A."/>
            <person name="Perez-Diaz I.M."/>
        </authorList>
    </citation>
    <scope>NUCLEOTIDE SEQUENCE [LARGE SCALE GENOMIC DNA]</scope>
    <source>
        <strain evidence="1 2">Ll15</strain>
    </source>
</reference>
<accession>A0ABZ0S3F3</accession>
<sequence length="127" mass="14836">MNELVVNKILLSTYGCNLDHSHIYHLVKAHLFPFEVQFDEMPIYAPSKTKTLLLTYDVYDAKFEFDQKSGDYPFRYFLINEERLVAFEQALLKLNSGTLTRCFDARGHIWVTINGLEFATRTLITYS</sequence>
<evidence type="ECO:0000313" key="1">
    <source>
        <dbReference type="EMBL" id="WPK13864.1"/>
    </source>
</evidence>